<proteinExistence type="predicted"/>
<evidence type="ECO:0000313" key="1">
    <source>
        <dbReference type="EMBL" id="SEM38958.1"/>
    </source>
</evidence>
<gene>
    <name evidence="1" type="ORF">SAMN04488505_104251</name>
</gene>
<name>A0A1H7Y0T8_9BACT</name>
<dbReference type="RefSeq" id="WP_089914979.1">
    <property type="nucleotide sequence ID" value="NZ_FOBB01000004.1"/>
</dbReference>
<dbReference type="EMBL" id="FOBB01000004">
    <property type="protein sequence ID" value="SEM38958.1"/>
    <property type="molecule type" value="Genomic_DNA"/>
</dbReference>
<dbReference type="OrthoDB" id="669939at2"/>
<dbReference type="AlphaFoldDB" id="A0A1H7Y0T8"/>
<accession>A0A1H7Y0T8</accession>
<sequence length="232" mass="26644">MQKTTNPSLKISSLGEPVVIPQKLKRSIATWANVEYHRYNFGHILTQTLLYKLFRIYILRFRMKQAAFVQLYRRRGAICMFCCLNGSLQIMLPEIPALSIQKDQFGFAYLPEGARLLQPVAETELFIVELEAPMLEELAASRKEFKELVDLATVNDSTARILPLLPMNHMIHHILEDMRLCKQSRGNLLMELKTANLQLINLYRKVLNENENFKKLPTQSNLEGLPGDQATA</sequence>
<keyword evidence="2" id="KW-1185">Reference proteome</keyword>
<dbReference type="STRING" id="573321.SAMN04488505_104251"/>
<evidence type="ECO:0000313" key="2">
    <source>
        <dbReference type="Proteomes" id="UP000198984"/>
    </source>
</evidence>
<reference evidence="1 2" key="1">
    <citation type="submission" date="2016-10" db="EMBL/GenBank/DDBJ databases">
        <authorList>
            <person name="de Groot N.N."/>
        </authorList>
    </citation>
    <scope>NUCLEOTIDE SEQUENCE [LARGE SCALE GENOMIC DNA]</scope>
    <source>
        <strain evidence="1 2">DSM 21039</strain>
    </source>
</reference>
<protein>
    <submittedName>
        <fullName evidence="1">Uncharacterized protein</fullName>
    </submittedName>
</protein>
<dbReference type="Proteomes" id="UP000198984">
    <property type="component" value="Unassembled WGS sequence"/>
</dbReference>
<organism evidence="1 2">
    <name type="scientific">Chitinophaga rupis</name>
    <dbReference type="NCBI Taxonomy" id="573321"/>
    <lineage>
        <taxon>Bacteria</taxon>
        <taxon>Pseudomonadati</taxon>
        <taxon>Bacteroidota</taxon>
        <taxon>Chitinophagia</taxon>
        <taxon>Chitinophagales</taxon>
        <taxon>Chitinophagaceae</taxon>
        <taxon>Chitinophaga</taxon>
    </lineage>
</organism>